<dbReference type="InterPro" id="IPR011501">
    <property type="entry name" value="Noc3_N"/>
</dbReference>
<dbReference type="Proteomes" id="UP000015453">
    <property type="component" value="Unassembled WGS sequence"/>
</dbReference>
<keyword evidence="4" id="KW-1185">Reference proteome</keyword>
<dbReference type="PANTHER" id="PTHR14428">
    <property type="entry name" value="NUCLEOLAR COMPLEX PROTEIN 3"/>
    <property type="match status" value="1"/>
</dbReference>
<dbReference type="GO" id="GO:0005730">
    <property type="term" value="C:nucleolus"/>
    <property type="evidence" value="ECO:0007669"/>
    <property type="project" value="TreeGrafter"/>
</dbReference>
<organism evidence="3 4">
    <name type="scientific">Genlisea aurea</name>
    <dbReference type="NCBI Taxonomy" id="192259"/>
    <lineage>
        <taxon>Eukaryota</taxon>
        <taxon>Viridiplantae</taxon>
        <taxon>Streptophyta</taxon>
        <taxon>Embryophyta</taxon>
        <taxon>Tracheophyta</taxon>
        <taxon>Spermatophyta</taxon>
        <taxon>Magnoliopsida</taxon>
        <taxon>eudicotyledons</taxon>
        <taxon>Gunneridae</taxon>
        <taxon>Pentapetalae</taxon>
        <taxon>asterids</taxon>
        <taxon>lamiids</taxon>
        <taxon>Lamiales</taxon>
        <taxon>Lentibulariaceae</taxon>
        <taxon>Genlisea</taxon>
    </lineage>
</organism>
<protein>
    <recommendedName>
        <fullName evidence="2">Nucleolar complex-associated protein 3 N-terminal domain-containing protein</fullName>
    </recommendedName>
</protein>
<reference evidence="3 4" key="1">
    <citation type="journal article" date="2013" name="BMC Genomics">
        <title>The miniature genome of a carnivorous plant Genlisea aurea contains a low number of genes and short non-coding sequences.</title>
        <authorList>
            <person name="Leushkin E.V."/>
            <person name="Sutormin R.A."/>
            <person name="Nabieva E.R."/>
            <person name="Penin A.A."/>
            <person name="Kondrashov A.S."/>
            <person name="Logacheva M.D."/>
        </authorList>
    </citation>
    <scope>NUCLEOTIDE SEQUENCE [LARGE SCALE GENOMIC DNA]</scope>
</reference>
<evidence type="ECO:0000313" key="3">
    <source>
        <dbReference type="EMBL" id="EPS60400.1"/>
    </source>
</evidence>
<name>S8C0U0_9LAMI</name>
<feature type="non-terminal residue" evidence="3">
    <location>
        <position position="323"/>
    </location>
</feature>
<evidence type="ECO:0000313" key="4">
    <source>
        <dbReference type="Proteomes" id="UP000015453"/>
    </source>
</evidence>
<feature type="region of interest" description="Disordered" evidence="1">
    <location>
        <begin position="1"/>
        <end position="21"/>
    </location>
</feature>
<dbReference type="InterPro" id="IPR016903">
    <property type="entry name" value="Nucleolar_cplx-assoc_3"/>
</dbReference>
<dbReference type="OrthoDB" id="10263597at2759"/>
<dbReference type="AlphaFoldDB" id="S8C0U0"/>
<dbReference type="GO" id="GO:0006270">
    <property type="term" value="P:DNA replication initiation"/>
    <property type="evidence" value="ECO:0007669"/>
    <property type="project" value="TreeGrafter"/>
</dbReference>
<dbReference type="EMBL" id="AUSU01007599">
    <property type="protein sequence ID" value="EPS60400.1"/>
    <property type="molecule type" value="Genomic_DNA"/>
</dbReference>
<proteinExistence type="predicted"/>
<accession>S8C0U0</accession>
<dbReference type="Pfam" id="PF07540">
    <property type="entry name" value="NOC3p"/>
    <property type="match status" value="1"/>
</dbReference>
<feature type="domain" description="Nucleolar complex-associated protein 3 N-terminal" evidence="2">
    <location>
        <begin position="180"/>
        <end position="270"/>
    </location>
</feature>
<evidence type="ECO:0000256" key="1">
    <source>
        <dbReference type="SAM" id="MobiDB-lite"/>
    </source>
</evidence>
<sequence length="323" mass="37085">MVKKQHKVVLPPALPPEVPDEEIELSDEDVKFVQENKEYAGFVSKLDTHSITKHVSRVADADEALLESIYEKRLKRKLENKVEANTELEVDPVDALPVKTLDGQLYYRRVEKKQNEVEEESTVKDSSIAKLSKPEKRAKLKKSRKDAKKLTKEIEQKTPQAEVLDEVRKDLKAEETAEKKKYRLAELGTALLADPESNIKNVKEMLDMLKGGDISIVMLALKSLLAVFKDIIPGYRIRLPTEKEMEMKVSKAVKKMRFYELTLLSTYKEYVKRLVALHQKRLYKRVAVRCLCTLLAAVPHFNFSETLLAYVVNNIGSQDDFIR</sequence>
<gene>
    <name evidence="3" type="ORF">M569_14401</name>
</gene>
<dbReference type="GO" id="GO:0003682">
    <property type="term" value="F:chromatin binding"/>
    <property type="evidence" value="ECO:0007669"/>
    <property type="project" value="TreeGrafter"/>
</dbReference>
<dbReference type="PANTHER" id="PTHR14428:SF5">
    <property type="entry name" value="NUCLEOLAR COMPLEX PROTEIN 3 HOMOLOG"/>
    <property type="match status" value="1"/>
</dbReference>
<evidence type="ECO:0000259" key="2">
    <source>
        <dbReference type="Pfam" id="PF07540"/>
    </source>
</evidence>
<comment type="caution">
    <text evidence="3">The sequence shown here is derived from an EMBL/GenBank/DDBJ whole genome shotgun (WGS) entry which is preliminary data.</text>
</comment>